<reference evidence="2 3" key="1">
    <citation type="submission" date="2017-01" db="EMBL/GenBank/DDBJ databases">
        <authorList>
            <person name="Mah S.A."/>
            <person name="Swanson W.J."/>
            <person name="Moy G.W."/>
            <person name="Vacquier V.D."/>
        </authorList>
    </citation>
    <scope>NUCLEOTIDE SEQUENCE [LARGE SCALE GENOMIC DNA]</scope>
    <source>
        <strain evidence="2 3">DSM 7027</strain>
    </source>
</reference>
<organism evidence="2 3">
    <name type="scientific">Marinobacterium stanieri</name>
    <dbReference type="NCBI Taxonomy" id="49186"/>
    <lineage>
        <taxon>Bacteria</taxon>
        <taxon>Pseudomonadati</taxon>
        <taxon>Pseudomonadota</taxon>
        <taxon>Gammaproteobacteria</taxon>
        <taxon>Oceanospirillales</taxon>
        <taxon>Oceanospirillaceae</taxon>
        <taxon>Marinobacterium</taxon>
    </lineage>
</organism>
<keyword evidence="1" id="KW-0812">Transmembrane</keyword>
<protein>
    <submittedName>
        <fullName evidence="2">Uncharacterized protein</fullName>
    </submittedName>
</protein>
<accession>A0A1N6QAY6</accession>
<keyword evidence="3" id="KW-1185">Reference proteome</keyword>
<keyword evidence="1" id="KW-0472">Membrane</keyword>
<dbReference type="Proteomes" id="UP000186895">
    <property type="component" value="Unassembled WGS sequence"/>
</dbReference>
<sequence length="159" mass="17926">MSTIKRICNLLFVIFCAVLIVKVWFTLNEPTSLKSTSSTTTAAPVFNPTEAMRDAIDPGDSFRRDGWRFEFGEFTERDIDVWVYWPSKPKPTLEAVEIMGSAFTQDAIQKLKTAGFDAKQRGTSITYFFRQDIDGSEMSLLGSAGYMGSVDKFYFSPPK</sequence>
<name>A0A1N6QAY6_9GAMM</name>
<evidence type="ECO:0000313" key="2">
    <source>
        <dbReference type="EMBL" id="SIQ13804.1"/>
    </source>
</evidence>
<keyword evidence="1" id="KW-1133">Transmembrane helix</keyword>
<proteinExistence type="predicted"/>
<dbReference type="EMBL" id="FTMN01000002">
    <property type="protein sequence ID" value="SIQ13804.1"/>
    <property type="molecule type" value="Genomic_DNA"/>
</dbReference>
<feature type="transmembrane region" description="Helical" evidence="1">
    <location>
        <begin position="7"/>
        <end position="27"/>
    </location>
</feature>
<dbReference type="RefSeq" id="WP_076461828.1">
    <property type="nucleotide sequence ID" value="NZ_FTMN01000002.1"/>
</dbReference>
<dbReference type="STRING" id="49186.SAMN05421647_102390"/>
<evidence type="ECO:0000313" key="3">
    <source>
        <dbReference type="Proteomes" id="UP000186895"/>
    </source>
</evidence>
<evidence type="ECO:0000256" key="1">
    <source>
        <dbReference type="SAM" id="Phobius"/>
    </source>
</evidence>
<dbReference type="AlphaFoldDB" id="A0A1N6QAY6"/>
<gene>
    <name evidence="2" type="ORF">SAMN05421647_102390</name>
</gene>